<dbReference type="EMBL" id="VTPX01000010">
    <property type="protein sequence ID" value="KAA0016639.1"/>
    <property type="molecule type" value="Genomic_DNA"/>
</dbReference>
<sequence>MTQSAGSRFQRCPLGTAQGVARIETFSLFSTTSGDPTFAEASAAMVESRLRVRQAAMYCIDVVQTT</sequence>
<keyword evidence="2" id="KW-1185">Reference proteome</keyword>
<dbReference type="Proteomes" id="UP000466024">
    <property type="component" value="Unassembled WGS sequence"/>
</dbReference>
<name>A0A640WCD6_9GAMM</name>
<comment type="caution">
    <text evidence="1">The sequence shown here is derived from an EMBL/GenBank/DDBJ whole genome shotgun (WGS) entry which is preliminary data.</text>
</comment>
<dbReference type="RefSeq" id="WP_149436440.1">
    <property type="nucleotide sequence ID" value="NZ_VTPX01000010.1"/>
</dbReference>
<evidence type="ECO:0000313" key="2">
    <source>
        <dbReference type="Proteomes" id="UP000466024"/>
    </source>
</evidence>
<accession>A0A640WCD6</accession>
<proteinExistence type="predicted"/>
<dbReference type="AlphaFoldDB" id="A0A640WCD6"/>
<protein>
    <submittedName>
        <fullName evidence="1">Uncharacterized protein</fullName>
    </submittedName>
</protein>
<reference evidence="1 2" key="1">
    <citation type="submission" date="2019-08" db="EMBL/GenBank/DDBJ databases">
        <title>Bioinformatics analysis of the strain L3 and L5.</title>
        <authorList>
            <person name="Li X."/>
        </authorList>
    </citation>
    <scope>NUCLEOTIDE SEQUENCE [LARGE SCALE GENOMIC DNA]</scope>
    <source>
        <strain evidence="1 2">L3</strain>
    </source>
</reference>
<gene>
    <name evidence="1" type="ORF">F0A16_16315</name>
</gene>
<evidence type="ECO:0000313" key="1">
    <source>
        <dbReference type="EMBL" id="KAA0016639.1"/>
    </source>
</evidence>
<organism evidence="1 2">
    <name type="scientific">Salinicola corii</name>
    <dbReference type="NCBI Taxonomy" id="2606937"/>
    <lineage>
        <taxon>Bacteria</taxon>
        <taxon>Pseudomonadati</taxon>
        <taxon>Pseudomonadota</taxon>
        <taxon>Gammaproteobacteria</taxon>
        <taxon>Oceanospirillales</taxon>
        <taxon>Halomonadaceae</taxon>
        <taxon>Salinicola</taxon>
    </lineage>
</organism>